<proteinExistence type="predicted"/>
<dbReference type="SMR" id="A0A0C2Z162"/>
<dbReference type="PANTHER" id="PTHR33221">
    <property type="entry name" value="WINGED HELIX-TURN-HELIX TRANSCRIPTIONAL REGULATOR, RRF2 FAMILY"/>
    <property type="match status" value="1"/>
</dbReference>
<dbReference type="RefSeq" id="WP_008616912.1">
    <property type="nucleotide sequence ID" value="NZ_JXSL01000009.1"/>
</dbReference>
<dbReference type="PROSITE" id="PS01332">
    <property type="entry name" value="HTH_RRF2_1"/>
    <property type="match status" value="1"/>
</dbReference>
<sequence length="136" mass="15006">MKLQKATRCALFAILELASGQDRQLSANEIAEKYGISTNHLAKVLRSLGRVGLVEAVRGAGGGYRFSGNRRRTTLLDIIQLFETIDPIRNGEREDGDDTAEGKGLCQVLMEIEDTARATFASITLDTMIKLVEKHR</sequence>
<evidence type="ECO:0000313" key="1">
    <source>
        <dbReference type="EMBL" id="KIM00621.1"/>
    </source>
</evidence>
<dbReference type="InterPro" id="IPR030489">
    <property type="entry name" value="TR_Rrf2-type_CS"/>
</dbReference>
<protein>
    <submittedName>
        <fullName evidence="1">Rrf2 family transcriptional regulator</fullName>
    </submittedName>
</protein>
<gene>
    <name evidence="1" type="ORF">CCC_03223</name>
</gene>
<dbReference type="GO" id="GO:0005829">
    <property type="term" value="C:cytosol"/>
    <property type="evidence" value="ECO:0007669"/>
    <property type="project" value="TreeGrafter"/>
</dbReference>
<reference evidence="1 2" key="1">
    <citation type="submission" date="2015-01" db="EMBL/GenBank/DDBJ databases">
        <title>Genome Sequence of Magnetospirillum magnetotacticum Strain MS-1.</title>
        <authorList>
            <person name="Marinov G.K."/>
            <person name="Smalley M.D."/>
            <person name="DeSalvo G."/>
        </authorList>
    </citation>
    <scope>NUCLEOTIDE SEQUENCE [LARGE SCALE GENOMIC DNA]</scope>
    <source>
        <strain evidence="1 2">MS-1</strain>
    </source>
</reference>
<dbReference type="PROSITE" id="PS51197">
    <property type="entry name" value="HTH_RRF2_2"/>
    <property type="match status" value="1"/>
</dbReference>
<organism evidence="1 2">
    <name type="scientific">Paramagnetospirillum magnetotacticum MS-1</name>
    <dbReference type="NCBI Taxonomy" id="272627"/>
    <lineage>
        <taxon>Bacteria</taxon>
        <taxon>Pseudomonadati</taxon>
        <taxon>Pseudomonadota</taxon>
        <taxon>Alphaproteobacteria</taxon>
        <taxon>Rhodospirillales</taxon>
        <taxon>Magnetospirillaceae</taxon>
        <taxon>Paramagnetospirillum</taxon>
    </lineage>
</organism>
<dbReference type="GO" id="GO:0003700">
    <property type="term" value="F:DNA-binding transcription factor activity"/>
    <property type="evidence" value="ECO:0007669"/>
    <property type="project" value="TreeGrafter"/>
</dbReference>
<dbReference type="NCBIfam" id="TIGR00738">
    <property type="entry name" value="rrf2_super"/>
    <property type="match status" value="1"/>
</dbReference>
<keyword evidence="2" id="KW-1185">Reference proteome</keyword>
<evidence type="ECO:0000313" key="2">
    <source>
        <dbReference type="Proteomes" id="UP000031971"/>
    </source>
</evidence>
<dbReference type="OrthoDB" id="9808360at2"/>
<comment type="caution">
    <text evidence="1">The sequence shown here is derived from an EMBL/GenBank/DDBJ whole genome shotgun (WGS) entry which is preliminary data.</text>
</comment>
<dbReference type="Gene3D" id="1.10.10.10">
    <property type="entry name" value="Winged helix-like DNA-binding domain superfamily/Winged helix DNA-binding domain"/>
    <property type="match status" value="1"/>
</dbReference>
<accession>A0A0C2Z162</accession>
<dbReference type="EMBL" id="JXSL01000009">
    <property type="protein sequence ID" value="KIM00621.1"/>
    <property type="molecule type" value="Genomic_DNA"/>
</dbReference>
<dbReference type="Proteomes" id="UP000031971">
    <property type="component" value="Unassembled WGS sequence"/>
</dbReference>
<dbReference type="STRING" id="272627.CCC_03223"/>
<dbReference type="AlphaFoldDB" id="A0A0C2Z162"/>
<dbReference type="Pfam" id="PF02082">
    <property type="entry name" value="Rrf2"/>
    <property type="match status" value="1"/>
</dbReference>
<dbReference type="InterPro" id="IPR036390">
    <property type="entry name" value="WH_DNA-bd_sf"/>
</dbReference>
<dbReference type="PANTHER" id="PTHR33221:SF9">
    <property type="entry name" value="RRF2 FAMILY PROTEIN"/>
    <property type="match status" value="1"/>
</dbReference>
<dbReference type="InterPro" id="IPR036388">
    <property type="entry name" value="WH-like_DNA-bd_sf"/>
</dbReference>
<dbReference type="InterPro" id="IPR000944">
    <property type="entry name" value="Tscrpt_reg_Rrf2"/>
</dbReference>
<dbReference type="SUPFAM" id="SSF46785">
    <property type="entry name" value="Winged helix' DNA-binding domain"/>
    <property type="match status" value="1"/>
</dbReference>
<name>A0A0C2Z162_PARME</name>